<name>A0AAN9ID26_CROPI</name>
<sequence>MVSHNDEGILIEKVAGVEHGVKNATLSTALAKQVDASHANPNGQIQKDSFPAHLAGTKSDIALVGEQTHGDWLVVTRKKRNKPKNQRVVKANDKDRISSTPTVARANVKDHVMRPVEGKVTQQVDNVIKRGTGKRSRQEGKHATPTHILLRNAGVKDLSKESHSPFKDFIQQGNFGASVPNLFKDVEGMPPPGGKVDKDKANTESLSMDYVPETQFVFDPGQTKFNEAAFT</sequence>
<organism evidence="1 2">
    <name type="scientific">Crotalaria pallida</name>
    <name type="common">Smooth rattlebox</name>
    <name type="synonym">Crotalaria striata</name>
    <dbReference type="NCBI Taxonomy" id="3830"/>
    <lineage>
        <taxon>Eukaryota</taxon>
        <taxon>Viridiplantae</taxon>
        <taxon>Streptophyta</taxon>
        <taxon>Embryophyta</taxon>
        <taxon>Tracheophyta</taxon>
        <taxon>Spermatophyta</taxon>
        <taxon>Magnoliopsida</taxon>
        <taxon>eudicotyledons</taxon>
        <taxon>Gunneridae</taxon>
        <taxon>Pentapetalae</taxon>
        <taxon>rosids</taxon>
        <taxon>fabids</taxon>
        <taxon>Fabales</taxon>
        <taxon>Fabaceae</taxon>
        <taxon>Papilionoideae</taxon>
        <taxon>50 kb inversion clade</taxon>
        <taxon>genistoids sensu lato</taxon>
        <taxon>core genistoids</taxon>
        <taxon>Crotalarieae</taxon>
        <taxon>Crotalaria</taxon>
    </lineage>
</organism>
<evidence type="ECO:0000313" key="1">
    <source>
        <dbReference type="EMBL" id="KAK7274852.1"/>
    </source>
</evidence>
<protein>
    <submittedName>
        <fullName evidence="1">Uncharacterized protein</fullName>
    </submittedName>
</protein>
<proteinExistence type="predicted"/>
<keyword evidence="2" id="KW-1185">Reference proteome</keyword>
<accession>A0AAN9ID26</accession>
<comment type="caution">
    <text evidence="1">The sequence shown here is derived from an EMBL/GenBank/DDBJ whole genome shotgun (WGS) entry which is preliminary data.</text>
</comment>
<reference evidence="1 2" key="1">
    <citation type="submission" date="2024-01" db="EMBL/GenBank/DDBJ databases">
        <title>The genomes of 5 underutilized Papilionoideae crops provide insights into root nodulation and disease resistanc.</title>
        <authorList>
            <person name="Yuan L."/>
        </authorList>
    </citation>
    <scope>NUCLEOTIDE SEQUENCE [LARGE SCALE GENOMIC DNA]</scope>
    <source>
        <strain evidence="1">ZHUSHIDOU_FW_LH</strain>
        <tissue evidence="1">Leaf</tissue>
    </source>
</reference>
<gene>
    <name evidence="1" type="ORF">RIF29_15951</name>
</gene>
<evidence type="ECO:0000313" key="2">
    <source>
        <dbReference type="Proteomes" id="UP001372338"/>
    </source>
</evidence>
<dbReference type="EMBL" id="JAYWIO010000003">
    <property type="protein sequence ID" value="KAK7274852.1"/>
    <property type="molecule type" value="Genomic_DNA"/>
</dbReference>
<dbReference type="Proteomes" id="UP001372338">
    <property type="component" value="Unassembled WGS sequence"/>
</dbReference>
<dbReference type="AlphaFoldDB" id="A0AAN9ID26"/>